<dbReference type="PANTHER" id="PTHR47331">
    <property type="entry name" value="PHD-TYPE DOMAIN-CONTAINING PROTEIN"/>
    <property type="match status" value="1"/>
</dbReference>
<dbReference type="Pfam" id="PF00665">
    <property type="entry name" value="rve"/>
    <property type="match status" value="1"/>
</dbReference>
<dbReference type="GeneID" id="102809802"/>
<dbReference type="InterPro" id="IPR040676">
    <property type="entry name" value="DUF5641"/>
</dbReference>
<evidence type="ECO:0000259" key="1">
    <source>
        <dbReference type="PROSITE" id="PS50994"/>
    </source>
</evidence>
<protein>
    <submittedName>
        <fullName evidence="3">Uncharacterized protein LOC102809802</fullName>
    </submittedName>
</protein>
<dbReference type="PROSITE" id="PS50994">
    <property type="entry name" value="INTEGRASE"/>
    <property type="match status" value="1"/>
</dbReference>
<dbReference type="InterPro" id="IPR012337">
    <property type="entry name" value="RNaseH-like_sf"/>
</dbReference>
<dbReference type="Gene3D" id="3.30.420.10">
    <property type="entry name" value="Ribonuclease H-like superfamily/Ribonuclease H"/>
    <property type="match status" value="1"/>
</dbReference>
<dbReference type="InterPro" id="IPR036397">
    <property type="entry name" value="RNaseH_sf"/>
</dbReference>
<feature type="domain" description="Integrase catalytic" evidence="1">
    <location>
        <begin position="1"/>
        <end position="185"/>
    </location>
</feature>
<dbReference type="InterPro" id="IPR001584">
    <property type="entry name" value="Integrase_cat-core"/>
</dbReference>
<name>A0ABM0M7A3_SACKO</name>
<accession>A0ABM0M7A3</accession>
<evidence type="ECO:0000313" key="3">
    <source>
        <dbReference type="RefSeq" id="XP_006815894.1"/>
    </source>
</evidence>
<organism evidence="2 3">
    <name type="scientific">Saccoglossus kowalevskii</name>
    <name type="common">Acorn worm</name>
    <dbReference type="NCBI Taxonomy" id="10224"/>
    <lineage>
        <taxon>Eukaryota</taxon>
        <taxon>Metazoa</taxon>
        <taxon>Hemichordata</taxon>
        <taxon>Enteropneusta</taxon>
        <taxon>Harrimaniidae</taxon>
        <taxon>Saccoglossus</taxon>
    </lineage>
</organism>
<dbReference type="Pfam" id="PF18701">
    <property type="entry name" value="DUF5641"/>
    <property type="match status" value="1"/>
</dbReference>
<sequence>MTPPFSVTGVDFTGALYIRTPTSCKETKVYICLFTCAVTRAVHLELLPDLSTKTFLYAFRRFAARRSLPSTMVSDNASTYLSAAEELRKLFDSPDVRTYLANKRVQWSFIPKRAPWFGGFWERLIGITKTSIKKVLGRAYVTFDELNTIVTEVESVLNDRSITYLSSDYKDDVPLTPSHLLSGRPLTTLSYATVEDDELNDPTFGSRPNIVNRYAHMSKLNAQFRKRWVSEYLTALRERHDNTGKTDNSVKVGDIVLVHSDTDRRINWRLAKVE</sequence>
<reference evidence="3" key="1">
    <citation type="submission" date="2025-08" db="UniProtKB">
        <authorList>
            <consortium name="RefSeq"/>
        </authorList>
    </citation>
    <scope>IDENTIFICATION</scope>
    <source>
        <tissue evidence="3">Testes</tissue>
    </source>
</reference>
<dbReference type="RefSeq" id="XP_006815894.1">
    <property type="nucleotide sequence ID" value="XM_006815831.1"/>
</dbReference>
<evidence type="ECO:0000313" key="2">
    <source>
        <dbReference type="Proteomes" id="UP000694865"/>
    </source>
</evidence>
<dbReference type="Proteomes" id="UP000694865">
    <property type="component" value="Unplaced"/>
</dbReference>
<dbReference type="SUPFAM" id="SSF53098">
    <property type="entry name" value="Ribonuclease H-like"/>
    <property type="match status" value="1"/>
</dbReference>
<gene>
    <name evidence="3" type="primary">LOC102809802</name>
</gene>
<proteinExistence type="predicted"/>
<keyword evidence="2" id="KW-1185">Reference proteome</keyword>